<dbReference type="AlphaFoldDB" id="A0A833Z1M5"/>
<evidence type="ECO:0000313" key="2">
    <source>
        <dbReference type="EMBL" id="KAF6086295.1"/>
    </source>
</evidence>
<reference evidence="2 3" key="1">
    <citation type="journal article" date="2020" name="Nature">
        <title>Six reference-quality genomes reveal evolution of bat adaptations.</title>
        <authorList>
            <person name="Jebb D."/>
            <person name="Huang Z."/>
            <person name="Pippel M."/>
            <person name="Hughes G.M."/>
            <person name="Lavrichenko K."/>
            <person name="Devanna P."/>
            <person name="Winkler S."/>
            <person name="Jermiin L.S."/>
            <person name="Skirmuntt E.C."/>
            <person name="Katzourakis A."/>
            <person name="Burkitt-Gray L."/>
            <person name="Ray D.A."/>
            <person name="Sullivan K.A.M."/>
            <person name="Roscito J.G."/>
            <person name="Kirilenko B.M."/>
            <person name="Davalos L.M."/>
            <person name="Corthals A.P."/>
            <person name="Power M.L."/>
            <person name="Jones G."/>
            <person name="Ransome R.D."/>
            <person name="Dechmann D.K.N."/>
            <person name="Locatelli A.G."/>
            <person name="Puechmaille S.J."/>
            <person name="Fedrigo O."/>
            <person name="Jarvis E.D."/>
            <person name="Hiller M."/>
            <person name="Vernes S.C."/>
            <person name="Myers E.W."/>
            <person name="Teeling E.C."/>
        </authorList>
    </citation>
    <scope>NUCLEOTIDE SEQUENCE [LARGE SCALE GENOMIC DNA]</scope>
    <source>
        <strain evidence="2">Bat1K_MPI-CBG_1</strain>
    </source>
</reference>
<protein>
    <submittedName>
        <fullName evidence="2">Uncharacterized protein</fullName>
    </submittedName>
</protein>
<evidence type="ECO:0000313" key="3">
    <source>
        <dbReference type="Proteomes" id="UP000664940"/>
    </source>
</evidence>
<evidence type="ECO:0000256" key="1">
    <source>
        <dbReference type="SAM" id="MobiDB-lite"/>
    </source>
</evidence>
<comment type="caution">
    <text evidence="2">The sequence shown here is derived from an EMBL/GenBank/DDBJ whole genome shotgun (WGS) entry which is preliminary data.</text>
</comment>
<dbReference type="EMBL" id="JABVXQ010000011">
    <property type="protein sequence ID" value="KAF6086295.1"/>
    <property type="molecule type" value="Genomic_DNA"/>
</dbReference>
<feature type="region of interest" description="Disordered" evidence="1">
    <location>
        <begin position="72"/>
        <end position="99"/>
    </location>
</feature>
<dbReference type="Proteomes" id="UP000664940">
    <property type="component" value="Unassembled WGS sequence"/>
</dbReference>
<gene>
    <name evidence="2" type="ORF">HJG60_008487</name>
</gene>
<proteinExistence type="predicted"/>
<feature type="region of interest" description="Disordered" evidence="1">
    <location>
        <begin position="1"/>
        <end position="45"/>
    </location>
</feature>
<accession>A0A833Z1M5</accession>
<sequence>MGLVDRPSEYIPEQNKSALGNRPKNGPKTPVRRTGDSVHMDGFSVPGHFNNKQRIRKAVGFLRGISKLWTLRQPAEHQPGKRGAGDPGEGAASCLIDSPKSDLVKETRSQWEAAIHQFGLEAPGGEVEEKPPN</sequence>
<organism evidence="2 3">
    <name type="scientific">Phyllostomus discolor</name>
    <name type="common">pale spear-nosed bat</name>
    <dbReference type="NCBI Taxonomy" id="89673"/>
    <lineage>
        <taxon>Eukaryota</taxon>
        <taxon>Metazoa</taxon>
        <taxon>Chordata</taxon>
        <taxon>Craniata</taxon>
        <taxon>Vertebrata</taxon>
        <taxon>Euteleostomi</taxon>
        <taxon>Mammalia</taxon>
        <taxon>Eutheria</taxon>
        <taxon>Laurasiatheria</taxon>
        <taxon>Chiroptera</taxon>
        <taxon>Yangochiroptera</taxon>
        <taxon>Phyllostomidae</taxon>
        <taxon>Phyllostominae</taxon>
        <taxon>Phyllostomus</taxon>
    </lineage>
</organism>
<name>A0A833Z1M5_9CHIR</name>